<dbReference type="InterPro" id="IPR004107">
    <property type="entry name" value="Integrase_SAM-like_N"/>
</dbReference>
<evidence type="ECO:0000256" key="1">
    <source>
        <dbReference type="ARBA" id="ARBA00008857"/>
    </source>
</evidence>
<comment type="caution">
    <text evidence="8">The sequence shown here is derived from an EMBL/GenBank/DDBJ whole genome shotgun (WGS) entry which is preliminary data.</text>
</comment>
<dbReference type="RefSeq" id="WP_149190030.1">
    <property type="nucleotide sequence ID" value="NZ_VTOZ01000048.1"/>
</dbReference>
<dbReference type="EMBL" id="VTOZ01000048">
    <property type="protein sequence ID" value="TYZ26632.1"/>
    <property type="molecule type" value="Genomic_DNA"/>
</dbReference>
<dbReference type="GO" id="GO:0006310">
    <property type="term" value="P:DNA recombination"/>
    <property type="evidence" value="ECO:0007669"/>
    <property type="project" value="UniProtKB-KW"/>
</dbReference>
<evidence type="ECO:0000313" key="9">
    <source>
        <dbReference type="Proteomes" id="UP000322783"/>
    </source>
</evidence>
<gene>
    <name evidence="8" type="ORF">FZ041_14105</name>
</gene>
<keyword evidence="2" id="KW-0229">DNA integration</keyword>
<evidence type="ECO:0000256" key="5">
    <source>
        <dbReference type="PROSITE-ProRule" id="PRU01248"/>
    </source>
</evidence>
<keyword evidence="9" id="KW-1185">Reference proteome</keyword>
<dbReference type="PANTHER" id="PTHR30349:SF64">
    <property type="entry name" value="PROPHAGE INTEGRASE INTD-RELATED"/>
    <property type="match status" value="1"/>
</dbReference>
<dbReference type="Pfam" id="PF00589">
    <property type="entry name" value="Phage_integrase"/>
    <property type="match status" value="1"/>
</dbReference>
<protein>
    <submittedName>
        <fullName evidence="8">Site-specific integrase</fullName>
    </submittedName>
</protein>
<dbReference type="InterPro" id="IPR050090">
    <property type="entry name" value="Tyrosine_recombinase_XerCD"/>
</dbReference>
<dbReference type="SUPFAM" id="SSF56349">
    <property type="entry name" value="DNA breaking-rejoining enzymes"/>
    <property type="match status" value="1"/>
</dbReference>
<dbReference type="PROSITE" id="PS51898">
    <property type="entry name" value="TYR_RECOMBINASE"/>
    <property type="match status" value="1"/>
</dbReference>
<keyword evidence="4" id="KW-0233">DNA recombination</keyword>
<feature type="domain" description="Core-binding (CB)" evidence="7">
    <location>
        <begin position="63"/>
        <end position="146"/>
    </location>
</feature>
<accession>A0A5D6WGM5</accession>
<evidence type="ECO:0000259" key="7">
    <source>
        <dbReference type="PROSITE" id="PS51900"/>
    </source>
</evidence>
<evidence type="ECO:0000313" key="8">
    <source>
        <dbReference type="EMBL" id="TYZ26632.1"/>
    </source>
</evidence>
<comment type="similarity">
    <text evidence="1">Belongs to the 'phage' integrase family.</text>
</comment>
<evidence type="ECO:0000256" key="4">
    <source>
        <dbReference type="ARBA" id="ARBA00023172"/>
    </source>
</evidence>
<feature type="domain" description="Tyr recombinase" evidence="6">
    <location>
        <begin position="171"/>
        <end position="387"/>
    </location>
</feature>
<dbReference type="Pfam" id="PF14657">
    <property type="entry name" value="Arm-DNA-bind_4"/>
    <property type="match status" value="1"/>
</dbReference>
<dbReference type="Gene3D" id="1.10.150.130">
    <property type="match status" value="1"/>
</dbReference>
<dbReference type="InterPro" id="IPR010998">
    <property type="entry name" value="Integrase_recombinase_N"/>
</dbReference>
<dbReference type="InterPro" id="IPR013762">
    <property type="entry name" value="Integrase-like_cat_sf"/>
</dbReference>
<reference evidence="8 9" key="1">
    <citation type="submission" date="2019-08" db="EMBL/GenBank/DDBJ databases">
        <title>Selenomonas sp. mPRGC5 and Selenomonas sp. mPRGC8 isolated from ruminal fluid of dairy goat (Capra hircus).</title>
        <authorList>
            <person name="Poothong S."/>
            <person name="Nuengjamnong C."/>
            <person name="Tanasupawat S."/>
        </authorList>
    </citation>
    <scope>NUCLEOTIDE SEQUENCE [LARGE SCALE GENOMIC DNA]</scope>
    <source>
        <strain evidence="9">mPRGC8</strain>
    </source>
</reference>
<dbReference type="GO" id="GO:0015074">
    <property type="term" value="P:DNA integration"/>
    <property type="evidence" value="ECO:0007669"/>
    <property type="project" value="UniProtKB-KW"/>
</dbReference>
<evidence type="ECO:0000256" key="3">
    <source>
        <dbReference type="ARBA" id="ARBA00023125"/>
    </source>
</evidence>
<evidence type="ECO:0000256" key="2">
    <source>
        <dbReference type="ARBA" id="ARBA00022908"/>
    </source>
</evidence>
<dbReference type="PROSITE" id="PS51900">
    <property type="entry name" value="CB"/>
    <property type="match status" value="1"/>
</dbReference>
<proteinExistence type="inferred from homology"/>
<dbReference type="InterPro" id="IPR011010">
    <property type="entry name" value="DNA_brk_join_enz"/>
</dbReference>
<dbReference type="CDD" id="cd01189">
    <property type="entry name" value="INT_ICEBs1_C_like"/>
    <property type="match status" value="1"/>
</dbReference>
<dbReference type="InterPro" id="IPR002104">
    <property type="entry name" value="Integrase_catalytic"/>
</dbReference>
<organism evidence="8 9">
    <name type="scientific">Selenomonas caprae</name>
    <dbReference type="NCBI Taxonomy" id="2606905"/>
    <lineage>
        <taxon>Bacteria</taxon>
        <taxon>Bacillati</taxon>
        <taxon>Bacillota</taxon>
        <taxon>Negativicutes</taxon>
        <taxon>Selenomonadales</taxon>
        <taxon>Selenomonadaceae</taxon>
        <taxon>Selenomonas</taxon>
    </lineage>
</organism>
<dbReference type="Pfam" id="PF14659">
    <property type="entry name" value="Phage_int_SAM_3"/>
    <property type="match status" value="1"/>
</dbReference>
<dbReference type="PANTHER" id="PTHR30349">
    <property type="entry name" value="PHAGE INTEGRASE-RELATED"/>
    <property type="match status" value="1"/>
</dbReference>
<name>A0A5D6WGM5_9FIRM</name>
<dbReference type="GO" id="GO:0003677">
    <property type="term" value="F:DNA binding"/>
    <property type="evidence" value="ECO:0007669"/>
    <property type="project" value="UniProtKB-UniRule"/>
</dbReference>
<dbReference type="Proteomes" id="UP000322783">
    <property type="component" value="Unassembled WGS sequence"/>
</dbReference>
<evidence type="ECO:0000259" key="6">
    <source>
        <dbReference type="PROSITE" id="PS51898"/>
    </source>
</evidence>
<keyword evidence="3 5" id="KW-0238">DNA-binding</keyword>
<dbReference type="Gene3D" id="1.10.443.10">
    <property type="entry name" value="Intergrase catalytic core"/>
    <property type="match status" value="1"/>
</dbReference>
<dbReference type="InterPro" id="IPR028259">
    <property type="entry name" value="AP2-like_int_N"/>
</dbReference>
<sequence length="402" mass="45422">MATIRTRKRGRTYSYIFEAGQVNGKRKTVEKGGFKTKEAAYNAGVEAYADFKHGNIGIVSDHITLKDYMDNWLHGVAAVNVRASTLSQYQKMIKYHVTPLLGDIDIQDLTPAALDGWMRQLTRKELAQKSLKLILAILRQALNYAVYPSNLIQSNPALYIKVPRTAPRDLVKRRIIAPHEFAALMEAFPMGHVMHIPTLLLYNTGMRVAEVAGLRWQDIDLKQMTISVNKQIRYIAKDKKYCITPPKTRSSQRTFTITPELVGELSSWKATQSEQELAYGEHYVYVYEEPDGTIRNMSKGLPNGPLARVDLVCTRSDGHSYSVDCIRKQLNAKGYNSHSFRHTHATLLVEAGASIKGVANRLGQSTTQLTEHVYTHATKKIDQDTASLFHKIMQTNCRQKRV</sequence>
<dbReference type="AlphaFoldDB" id="A0A5D6WGM5"/>
<dbReference type="InterPro" id="IPR044068">
    <property type="entry name" value="CB"/>
</dbReference>